<protein>
    <submittedName>
        <fullName evidence="1">Uncharacterized protein</fullName>
    </submittedName>
</protein>
<accession>A0A1I4U427</accession>
<dbReference type="EMBL" id="FOTK01000063">
    <property type="protein sequence ID" value="SFM83776.1"/>
    <property type="molecule type" value="Genomic_DNA"/>
</dbReference>
<gene>
    <name evidence="1" type="ORF">SAMN05192568_10635</name>
</gene>
<organism evidence="1 2">
    <name type="scientific">Methylobacterium pseudosasicola</name>
    <dbReference type="NCBI Taxonomy" id="582667"/>
    <lineage>
        <taxon>Bacteria</taxon>
        <taxon>Pseudomonadati</taxon>
        <taxon>Pseudomonadota</taxon>
        <taxon>Alphaproteobacteria</taxon>
        <taxon>Hyphomicrobiales</taxon>
        <taxon>Methylobacteriaceae</taxon>
        <taxon>Methylobacterium</taxon>
    </lineage>
</organism>
<reference evidence="2" key="1">
    <citation type="submission" date="2016-10" db="EMBL/GenBank/DDBJ databases">
        <authorList>
            <person name="Varghese N."/>
            <person name="Submissions S."/>
        </authorList>
    </citation>
    <scope>NUCLEOTIDE SEQUENCE [LARGE SCALE GENOMIC DNA]</scope>
    <source>
        <strain evidence="2">BL36</strain>
    </source>
</reference>
<proteinExistence type="predicted"/>
<evidence type="ECO:0000313" key="1">
    <source>
        <dbReference type="EMBL" id="SFM83776.1"/>
    </source>
</evidence>
<evidence type="ECO:0000313" key="2">
    <source>
        <dbReference type="Proteomes" id="UP000199048"/>
    </source>
</evidence>
<name>A0A1I4U427_9HYPH</name>
<dbReference type="AlphaFoldDB" id="A0A1I4U427"/>
<dbReference type="Proteomes" id="UP000199048">
    <property type="component" value="Unassembled WGS sequence"/>
</dbReference>
<sequence length="38" mass="3898">MRELKSLAAMAAQDAAMAAVLACVPTDDAAIEFSDPMA</sequence>
<keyword evidence="2" id="KW-1185">Reference proteome</keyword>